<accession>A0AAW5WSW2</accession>
<reference evidence="1" key="1">
    <citation type="submission" date="2022-01" db="EMBL/GenBank/DDBJ databases">
        <title>VMRC isolate genome collection.</title>
        <authorList>
            <person name="France M."/>
            <person name="Rutt L."/>
            <person name="Humphrys M."/>
            <person name="Ravel J."/>
        </authorList>
    </citation>
    <scope>NUCLEOTIDE SEQUENCE</scope>
    <source>
        <strain evidence="1">C0048A1</strain>
    </source>
</reference>
<dbReference type="RefSeq" id="WP_003717475.1">
    <property type="nucleotide sequence ID" value="NZ_CAYKQQ010000157.1"/>
</dbReference>
<organism evidence="1 2">
    <name type="scientific">Limosilactobacillus vaginalis</name>
    <dbReference type="NCBI Taxonomy" id="1633"/>
    <lineage>
        <taxon>Bacteria</taxon>
        <taxon>Bacillati</taxon>
        <taxon>Bacillota</taxon>
        <taxon>Bacilli</taxon>
        <taxon>Lactobacillales</taxon>
        <taxon>Lactobacillaceae</taxon>
        <taxon>Limosilactobacillus</taxon>
    </lineage>
</organism>
<dbReference type="Proteomes" id="UP001212401">
    <property type="component" value="Unassembled WGS sequence"/>
</dbReference>
<dbReference type="EMBL" id="JAKHPH010000010">
    <property type="protein sequence ID" value="MCZ3667644.1"/>
    <property type="molecule type" value="Genomic_DNA"/>
</dbReference>
<name>A0AAW5WSW2_9LACO</name>
<gene>
    <name evidence="1" type="ORF">L2724_05005</name>
</gene>
<proteinExistence type="predicted"/>
<protein>
    <submittedName>
        <fullName evidence="1">Uncharacterized protein</fullName>
    </submittedName>
</protein>
<dbReference type="AlphaFoldDB" id="A0AAW5WSW2"/>
<comment type="caution">
    <text evidence="1">The sequence shown here is derived from an EMBL/GenBank/DDBJ whole genome shotgun (WGS) entry which is preliminary data.</text>
</comment>
<evidence type="ECO:0000313" key="2">
    <source>
        <dbReference type="Proteomes" id="UP001212401"/>
    </source>
</evidence>
<sequence length="239" mass="27830">MDEIIDISRLGDLKNYSVTTVFQPRWDNVLLMTPYDRKRTYILTIDGEELILEQRLQEVLRNFGEFAGVHQIEMQTLYSIVKGQTMGIIAGHYELVPTCGRGNCWVAYYMAHHVDHYQRNQGNNGVLITFKCRSQKLITVAVGTCMKTFERLLHQAHEVGKIQLESVKNLCNSFGIGNNEVGRFTCETTDHEQFLHRKQYERVFMDQILKVVGQTADRCYGEDFTADFYKQLRRILARY</sequence>
<evidence type="ECO:0000313" key="1">
    <source>
        <dbReference type="EMBL" id="MCZ3667644.1"/>
    </source>
</evidence>